<dbReference type="PANTHER" id="PTHR47016">
    <property type="entry name" value="ATP-DEPENDENT CLP PROTEASE ATP-BINDING SUBUNIT CLPT1, CHLOROPLASTIC"/>
    <property type="match status" value="1"/>
</dbReference>
<evidence type="ECO:0000259" key="2">
    <source>
        <dbReference type="PROSITE" id="PS51903"/>
    </source>
</evidence>
<keyword evidence="1" id="KW-0677">Repeat</keyword>
<dbReference type="PROSITE" id="PS51903">
    <property type="entry name" value="CLP_R"/>
    <property type="match status" value="1"/>
</dbReference>
<dbReference type="InterPro" id="IPR036628">
    <property type="entry name" value="Clp_N_dom_sf"/>
</dbReference>
<name>A0A543CLR4_9ACTN</name>
<protein>
    <submittedName>
        <fullName evidence="3">ClpA/ClpB-like protein</fullName>
    </submittedName>
</protein>
<evidence type="ECO:0000313" key="3">
    <source>
        <dbReference type="EMBL" id="TQL98039.1"/>
    </source>
</evidence>
<dbReference type="SUPFAM" id="SSF81923">
    <property type="entry name" value="Double Clp-N motif"/>
    <property type="match status" value="1"/>
</dbReference>
<comment type="caution">
    <text evidence="3">The sequence shown here is derived from an EMBL/GenBank/DDBJ whole genome shotgun (WGS) entry which is preliminary data.</text>
</comment>
<sequence length="238" mass="25722">MSDMPARLDDLISFVKQQHPEGGPLDHLSDAVLTSERLGEVADHLIGHFVDQARKAGASWTEIGQYMGVSKQAAQKRFVQKKTDAPESLEGGVFARFSQQARHAIVQAQEEARSAGHDYIGTEHILLGLLHEPDALAAKAIEAQGVSLDQVRTGVTAILGPAGQAPNGHIPFTPRAKKVYELTVREALRLGHNYVGTEHVLLGLFDEEEGLAARALAELGVSKDVAEAWIVEELSRTA</sequence>
<proteinExistence type="predicted"/>
<dbReference type="Proteomes" id="UP000316096">
    <property type="component" value="Unassembled WGS sequence"/>
</dbReference>
<dbReference type="EMBL" id="VFOZ01000001">
    <property type="protein sequence ID" value="TQL98039.1"/>
    <property type="molecule type" value="Genomic_DNA"/>
</dbReference>
<dbReference type="RefSeq" id="WP_425455069.1">
    <property type="nucleotide sequence ID" value="NZ_VFOZ01000001.1"/>
</dbReference>
<organism evidence="3 4">
    <name type="scientific">Actinoallomurus bryophytorum</name>
    <dbReference type="NCBI Taxonomy" id="1490222"/>
    <lineage>
        <taxon>Bacteria</taxon>
        <taxon>Bacillati</taxon>
        <taxon>Actinomycetota</taxon>
        <taxon>Actinomycetes</taxon>
        <taxon>Streptosporangiales</taxon>
        <taxon>Thermomonosporaceae</taxon>
        <taxon>Actinoallomurus</taxon>
    </lineage>
</organism>
<evidence type="ECO:0000313" key="4">
    <source>
        <dbReference type="Proteomes" id="UP000316096"/>
    </source>
</evidence>
<keyword evidence="4" id="KW-1185">Reference proteome</keyword>
<reference evidence="3 4" key="1">
    <citation type="submission" date="2019-06" db="EMBL/GenBank/DDBJ databases">
        <title>Sequencing the genomes of 1000 actinobacteria strains.</title>
        <authorList>
            <person name="Klenk H.-P."/>
        </authorList>
    </citation>
    <scope>NUCLEOTIDE SEQUENCE [LARGE SCALE GENOMIC DNA]</scope>
    <source>
        <strain evidence="3 4">DSM 102200</strain>
    </source>
</reference>
<evidence type="ECO:0000256" key="1">
    <source>
        <dbReference type="PROSITE-ProRule" id="PRU01251"/>
    </source>
</evidence>
<dbReference type="Gene3D" id="1.10.1780.10">
    <property type="entry name" value="Clp, N-terminal domain"/>
    <property type="match status" value="1"/>
</dbReference>
<accession>A0A543CLR4</accession>
<dbReference type="InterPro" id="IPR004176">
    <property type="entry name" value="Clp_R_N"/>
</dbReference>
<dbReference type="PANTHER" id="PTHR47016:SF5">
    <property type="entry name" value="CLP DOMAIN SUPERFAMILY PROTEIN"/>
    <property type="match status" value="1"/>
</dbReference>
<feature type="domain" description="Clp R" evidence="2">
    <location>
        <begin position="94"/>
        <end position="237"/>
    </location>
</feature>
<dbReference type="InterPro" id="IPR044217">
    <property type="entry name" value="CLPT1/2"/>
</dbReference>
<gene>
    <name evidence="3" type="ORF">FB559_3653</name>
</gene>
<dbReference type="Pfam" id="PF02861">
    <property type="entry name" value="Clp_N"/>
    <property type="match status" value="1"/>
</dbReference>
<dbReference type="AlphaFoldDB" id="A0A543CLR4"/>